<gene>
    <name evidence="1" type="ORF">JD81_03723</name>
</gene>
<dbReference type="AlphaFoldDB" id="A0A562WIU6"/>
<dbReference type="RefSeq" id="WP_232624747.1">
    <property type="nucleotide sequence ID" value="NZ_AP023438.1"/>
</dbReference>
<reference evidence="1 2" key="1">
    <citation type="submission" date="2019-07" db="EMBL/GenBank/DDBJ databases">
        <title>R&amp;d 2014.</title>
        <authorList>
            <person name="Klenk H.-P."/>
        </authorList>
    </citation>
    <scope>NUCLEOTIDE SEQUENCE [LARGE SCALE GENOMIC DNA]</scope>
    <source>
        <strain evidence="1 2">DSM 43912</strain>
    </source>
</reference>
<dbReference type="SMART" id="SM00530">
    <property type="entry name" value="HTH_XRE"/>
    <property type="match status" value="1"/>
</dbReference>
<proteinExistence type="predicted"/>
<dbReference type="GO" id="GO:0003677">
    <property type="term" value="F:DNA binding"/>
    <property type="evidence" value="ECO:0007669"/>
    <property type="project" value="InterPro"/>
</dbReference>
<evidence type="ECO:0000313" key="2">
    <source>
        <dbReference type="Proteomes" id="UP000319728"/>
    </source>
</evidence>
<dbReference type="InterPro" id="IPR010982">
    <property type="entry name" value="Lambda_DNA-bd_dom_sf"/>
</dbReference>
<dbReference type="SUPFAM" id="SSF47413">
    <property type="entry name" value="lambda repressor-like DNA-binding domains"/>
    <property type="match status" value="1"/>
</dbReference>
<dbReference type="CDD" id="cd00093">
    <property type="entry name" value="HTH_XRE"/>
    <property type="match status" value="1"/>
</dbReference>
<dbReference type="Gene3D" id="1.10.260.40">
    <property type="entry name" value="lambda repressor-like DNA-binding domains"/>
    <property type="match status" value="1"/>
</dbReference>
<name>A0A562WIU6_9ACTN</name>
<dbReference type="PROSITE" id="PS50943">
    <property type="entry name" value="HTH_CROC1"/>
    <property type="match status" value="1"/>
</dbReference>
<comment type="caution">
    <text evidence="1">The sequence shown here is derived from an EMBL/GenBank/DDBJ whole genome shotgun (WGS) entry which is preliminary data.</text>
</comment>
<sequence>MDSDLLPVGRRVAYWRVRRKMSQQVFADRLGRSKSWVDKIERGVRSLDRVSTLRDIAAVLRIDTAVLLGRDARPADVTARAEGVERIRVALSTYEIALGRSAVRHAVLPAERLAGSVGHAWTTYQHARYPQLIAMVPELLAYAQRTHAHDPGAGRAPLVEAYRVTTSLLVKLGETDVAWLAADRAMAVATGDPVLVAAAAVQLGQVLRASGRARTAMSAMLAAAYRIAPPDPDDGAPAELSLCGTLLVQAALAAARHGDDRAAAELMDEAGDLAVRVGDGHDHHRTGFGPTAVGLARVAAAVELGDGQDAVAWHEKTTGREGWRWLPPEHRAGHLIDAARAYLQTDDAANAGRMLVDAERVAPAEIRHRPAAREVLARVARDPDAPATVTQLALTLGVA</sequence>
<dbReference type="Proteomes" id="UP000319728">
    <property type="component" value="Unassembled WGS sequence"/>
</dbReference>
<evidence type="ECO:0000313" key="1">
    <source>
        <dbReference type="EMBL" id="TWJ30186.1"/>
    </source>
</evidence>
<dbReference type="InterPro" id="IPR001387">
    <property type="entry name" value="Cro/C1-type_HTH"/>
</dbReference>
<dbReference type="EMBL" id="VLLP01000001">
    <property type="protein sequence ID" value="TWJ30186.1"/>
    <property type="molecule type" value="Genomic_DNA"/>
</dbReference>
<keyword evidence="2" id="KW-1185">Reference proteome</keyword>
<protein>
    <submittedName>
        <fullName evidence="1">Transcriptional regulator with XRE-family HTH domain</fullName>
    </submittedName>
</protein>
<organism evidence="1 2">
    <name type="scientific">Micromonospora sagamiensis</name>
    <dbReference type="NCBI Taxonomy" id="47875"/>
    <lineage>
        <taxon>Bacteria</taxon>
        <taxon>Bacillati</taxon>
        <taxon>Actinomycetota</taxon>
        <taxon>Actinomycetes</taxon>
        <taxon>Micromonosporales</taxon>
        <taxon>Micromonosporaceae</taxon>
        <taxon>Micromonospora</taxon>
    </lineage>
</organism>
<dbReference type="Pfam" id="PF13560">
    <property type="entry name" value="HTH_31"/>
    <property type="match status" value="1"/>
</dbReference>
<accession>A0A562WIU6</accession>